<feature type="compositionally biased region" description="Polar residues" evidence="1">
    <location>
        <begin position="80"/>
        <end position="93"/>
    </location>
</feature>
<protein>
    <recommendedName>
        <fullName evidence="4">AlpA family phage regulatory protein</fullName>
    </recommendedName>
</protein>
<dbReference type="EMBL" id="RAHH01000006">
    <property type="protein sequence ID" value="RJT45701.1"/>
    <property type="molecule type" value="Genomic_DNA"/>
</dbReference>
<dbReference type="Proteomes" id="UP000284908">
    <property type="component" value="Unassembled WGS sequence"/>
</dbReference>
<sequence length="107" mass="11812">MNTANTNNAATDEIMLTSDVLSRYKISRSTLYFWSTPERMPASFKRPFPLPAIGGSPKRWRTSDVLKWEQEVNAAPVADQQLSPDVQATQSATGADLPGSHEGYNEP</sequence>
<evidence type="ECO:0000313" key="2">
    <source>
        <dbReference type="EMBL" id="RJT45701.1"/>
    </source>
</evidence>
<reference evidence="2 3" key="1">
    <citation type="submission" date="2018-09" db="EMBL/GenBank/DDBJ databases">
        <authorList>
            <person name="Le Fleche-Mateos A."/>
        </authorList>
    </citation>
    <scope>NUCLEOTIDE SEQUENCE [LARGE SCALE GENOMIC DNA]</scope>
    <source>
        <strain evidence="2 3">DSM 27399</strain>
    </source>
</reference>
<evidence type="ECO:0000256" key="1">
    <source>
        <dbReference type="SAM" id="MobiDB-lite"/>
    </source>
</evidence>
<proteinExistence type="predicted"/>
<name>A0A419NC15_9GAMM</name>
<evidence type="ECO:0000313" key="3">
    <source>
        <dbReference type="Proteomes" id="UP000284908"/>
    </source>
</evidence>
<gene>
    <name evidence="2" type="ORF">D6C13_06135</name>
</gene>
<accession>A0A419NC15</accession>
<dbReference type="OrthoDB" id="5297660at2"/>
<evidence type="ECO:0008006" key="4">
    <source>
        <dbReference type="Google" id="ProtNLM"/>
    </source>
</evidence>
<comment type="caution">
    <text evidence="2">The sequence shown here is derived from an EMBL/GenBank/DDBJ whole genome shotgun (WGS) entry which is preliminary data.</text>
</comment>
<organism evidence="2 3">
    <name type="scientific">Rahnella woolbedingensis</name>
    <dbReference type="NCBI Taxonomy" id="1510574"/>
    <lineage>
        <taxon>Bacteria</taxon>
        <taxon>Pseudomonadati</taxon>
        <taxon>Pseudomonadota</taxon>
        <taxon>Gammaproteobacteria</taxon>
        <taxon>Enterobacterales</taxon>
        <taxon>Yersiniaceae</taxon>
        <taxon>Rahnella</taxon>
    </lineage>
</organism>
<dbReference type="AlphaFoldDB" id="A0A419NC15"/>
<feature type="region of interest" description="Disordered" evidence="1">
    <location>
        <begin position="76"/>
        <end position="107"/>
    </location>
</feature>
<keyword evidence="3" id="KW-1185">Reference proteome</keyword>